<keyword evidence="5 6" id="KW-0472">Membrane</keyword>
<keyword evidence="4 6" id="KW-1133">Transmembrane helix</keyword>
<evidence type="ECO:0000256" key="5">
    <source>
        <dbReference type="ARBA" id="ARBA00023136"/>
    </source>
</evidence>
<evidence type="ECO:0000256" key="3">
    <source>
        <dbReference type="ARBA" id="ARBA00022692"/>
    </source>
</evidence>
<protein>
    <submittedName>
        <fullName evidence="7">Flippase-like domain-containing protein</fullName>
    </submittedName>
</protein>
<comment type="subcellular location">
    <subcellularLocation>
        <location evidence="1">Cell membrane</location>
        <topology evidence="1">Multi-pass membrane protein</topology>
    </subcellularLocation>
</comment>
<sequence>MEEKKFTVTPYEPSRLKRQIVLAIFLSLGTIFLVFSLGSFRGVSVTEIDELLFRPAFLLLALSFVVMGWFVDGTRIFFTTRAWGKKIRFRDALAAALSTYFMSAITPFLTGGSPAQLFVLARSGLSWGEAGSLVVVCGILYQVGLLTLMVSFFTLFGAAMNLRGILLGLLYSFAIFYSTIMFLLFFFLFRPQVLFRLVDWGIRFARRHFPRAKFSESAVRQWVETFFAEFREGFSILFLRKPQYLLWNVGCYVVYFLCTFSVAYFILRAFGLSYSYLRVVGAQIPLFFVFSFIPSPGASGGVELSIASVFRGFVGTYRLGSFVLLWRTATYYLPLLVGGVVFFRVLRGLSANARHEQAKPLKNHPLPPS</sequence>
<feature type="transmembrane region" description="Helical" evidence="6">
    <location>
        <begin position="130"/>
        <end position="153"/>
    </location>
</feature>
<dbReference type="PANTHER" id="PTHR37693:SF1">
    <property type="entry name" value="INTEGRAL MEMBRANE PROTEIN"/>
    <property type="match status" value="1"/>
</dbReference>
<feature type="transmembrane region" description="Helical" evidence="6">
    <location>
        <begin position="274"/>
        <end position="293"/>
    </location>
</feature>
<dbReference type="Pfam" id="PF03706">
    <property type="entry name" value="LPG_synthase_TM"/>
    <property type="match status" value="1"/>
</dbReference>
<evidence type="ECO:0000256" key="2">
    <source>
        <dbReference type="ARBA" id="ARBA00022475"/>
    </source>
</evidence>
<dbReference type="NCBIfam" id="TIGR00374">
    <property type="entry name" value="flippase-like domain"/>
    <property type="match status" value="1"/>
</dbReference>
<organism evidence="7">
    <name type="scientific">Candidatus Caldatribacterium californiense</name>
    <dbReference type="NCBI Taxonomy" id="1454726"/>
    <lineage>
        <taxon>Bacteria</taxon>
        <taxon>Pseudomonadati</taxon>
        <taxon>Atribacterota</taxon>
        <taxon>Atribacteria</taxon>
        <taxon>Atribacterales</taxon>
        <taxon>Candidatus Caldatribacteriaceae</taxon>
        <taxon>Candidatus Caldatribacterium</taxon>
    </lineage>
</organism>
<evidence type="ECO:0000256" key="1">
    <source>
        <dbReference type="ARBA" id="ARBA00004651"/>
    </source>
</evidence>
<evidence type="ECO:0000256" key="4">
    <source>
        <dbReference type="ARBA" id="ARBA00022989"/>
    </source>
</evidence>
<reference evidence="7" key="1">
    <citation type="journal article" date="2020" name="mSystems">
        <title>Genome- and Community-Level Interaction Insights into Carbon Utilization and Element Cycling Functions of Hydrothermarchaeota in Hydrothermal Sediment.</title>
        <authorList>
            <person name="Zhou Z."/>
            <person name="Liu Y."/>
            <person name="Xu W."/>
            <person name="Pan J."/>
            <person name="Luo Z.H."/>
            <person name="Li M."/>
        </authorList>
    </citation>
    <scope>NUCLEOTIDE SEQUENCE [LARGE SCALE GENOMIC DNA]</scope>
    <source>
        <strain evidence="7">SpSt-716</strain>
    </source>
</reference>
<proteinExistence type="predicted"/>
<dbReference type="InterPro" id="IPR022791">
    <property type="entry name" value="L-PG_synthase/AglD"/>
</dbReference>
<feature type="transmembrane region" description="Helical" evidence="6">
    <location>
        <begin position="165"/>
        <end position="189"/>
    </location>
</feature>
<dbReference type="AlphaFoldDB" id="A0A7V3YMF3"/>
<feature type="transmembrane region" description="Helical" evidence="6">
    <location>
        <begin position="329"/>
        <end position="346"/>
    </location>
</feature>
<feature type="transmembrane region" description="Helical" evidence="6">
    <location>
        <begin position="20"/>
        <end position="40"/>
    </location>
</feature>
<dbReference type="GO" id="GO:0005886">
    <property type="term" value="C:plasma membrane"/>
    <property type="evidence" value="ECO:0007669"/>
    <property type="project" value="UniProtKB-SubCell"/>
</dbReference>
<feature type="transmembrane region" description="Helical" evidence="6">
    <location>
        <begin position="244"/>
        <end position="267"/>
    </location>
</feature>
<feature type="transmembrane region" description="Helical" evidence="6">
    <location>
        <begin position="92"/>
        <end position="110"/>
    </location>
</feature>
<keyword evidence="2" id="KW-1003">Cell membrane</keyword>
<accession>A0A7V3YMF3</accession>
<dbReference type="EMBL" id="DTEN01000257">
    <property type="protein sequence ID" value="HGI75324.1"/>
    <property type="molecule type" value="Genomic_DNA"/>
</dbReference>
<gene>
    <name evidence="7" type="ORF">ENU96_06590</name>
</gene>
<evidence type="ECO:0000313" key="7">
    <source>
        <dbReference type="EMBL" id="HGI75324.1"/>
    </source>
</evidence>
<name>A0A7V3YMF3_9BACT</name>
<comment type="caution">
    <text evidence="7">The sequence shown here is derived from an EMBL/GenBank/DDBJ whole genome shotgun (WGS) entry which is preliminary data.</text>
</comment>
<feature type="transmembrane region" description="Helical" evidence="6">
    <location>
        <begin position="52"/>
        <end position="71"/>
    </location>
</feature>
<evidence type="ECO:0000256" key="6">
    <source>
        <dbReference type="SAM" id="Phobius"/>
    </source>
</evidence>
<keyword evidence="3 6" id="KW-0812">Transmembrane</keyword>
<dbReference type="PANTHER" id="PTHR37693">
    <property type="entry name" value="PHOSPHATIDYLGLYCEROL LYSYLTRANSFERASE"/>
    <property type="match status" value="1"/>
</dbReference>